<name>A0ABU9HRQ5_9FLAO</name>
<protein>
    <submittedName>
        <fullName evidence="1">Uncharacterized protein</fullName>
    </submittedName>
</protein>
<dbReference type="EMBL" id="JBBYHR010000001">
    <property type="protein sequence ID" value="MEL1242841.1"/>
    <property type="molecule type" value="Genomic_DNA"/>
</dbReference>
<organism evidence="1 2">
    <name type="scientific">Flavobacterium arundinis</name>
    <dbReference type="NCBI Taxonomy" id="3139143"/>
    <lineage>
        <taxon>Bacteria</taxon>
        <taxon>Pseudomonadati</taxon>
        <taxon>Bacteroidota</taxon>
        <taxon>Flavobacteriia</taxon>
        <taxon>Flavobacteriales</taxon>
        <taxon>Flavobacteriaceae</taxon>
        <taxon>Flavobacterium</taxon>
    </lineage>
</organism>
<proteinExistence type="predicted"/>
<accession>A0ABU9HRQ5</accession>
<dbReference type="RefSeq" id="WP_341695166.1">
    <property type="nucleotide sequence ID" value="NZ_JBBYHR010000001.1"/>
</dbReference>
<reference evidence="1 2" key="1">
    <citation type="submission" date="2024-04" db="EMBL/GenBank/DDBJ databases">
        <title>Flavobacterium sp. DGU11 16S ribosomal RNA gene Genome sequencing and assembly.</title>
        <authorList>
            <person name="Park S."/>
        </authorList>
    </citation>
    <scope>NUCLEOTIDE SEQUENCE [LARGE SCALE GENOMIC DNA]</scope>
    <source>
        <strain evidence="1 2">DGU11</strain>
    </source>
</reference>
<evidence type="ECO:0000313" key="2">
    <source>
        <dbReference type="Proteomes" id="UP001464555"/>
    </source>
</evidence>
<keyword evidence="2" id="KW-1185">Reference proteome</keyword>
<evidence type="ECO:0000313" key="1">
    <source>
        <dbReference type="EMBL" id="MEL1242841.1"/>
    </source>
</evidence>
<gene>
    <name evidence="1" type="ORF">AAEO56_01095</name>
</gene>
<comment type="caution">
    <text evidence="1">The sequence shown here is derived from an EMBL/GenBank/DDBJ whole genome shotgun (WGS) entry which is preliminary data.</text>
</comment>
<dbReference type="Proteomes" id="UP001464555">
    <property type="component" value="Unassembled WGS sequence"/>
</dbReference>
<sequence length="105" mass="12124">MEETIITFGCQKEFSERDLNFILMLCDKLLPSPVKAYVTLAKGVKEFPVSSYLDENVYKMFSRNKYGIEYSSEPEKPHVLISREEGTGVITIPLINKDEYHLTKK</sequence>